<comment type="caution">
    <text evidence="1">The sequence shown here is derived from an EMBL/GenBank/DDBJ whole genome shotgun (WGS) entry which is preliminary data.</text>
</comment>
<accession>A0A256FXW9</accession>
<protein>
    <submittedName>
        <fullName evidence="1">Uncharacterized protein</fullName>
    </submittedName>
</protein>
<reference evidence="1 2" key="1">
    <citation type="submission" date="2017-07" db="EMBL/GenBank/DDBJ databases">
        <title>Phylogenetic study on the rhizospheric bacterium Ochrobactrum sp. A44.</title>
        <authorList>
            <person name="Krzyzanowska D.M."/>
            <person name="Ossowicki A."/>
            <person name="Rajewska M."/>
            <person name="Maciag T."/>
            <person name="Kaczynski Z."/>
            <person name="Czerwicka M."/>
            <person name="Jafra S."/>
        </authorList>
    </citation>
    <scope>NUCLEOTIDE SEQUENCE [LARGE SCALE GENOMIC DNA]</scope>
    <source>
        <strain evidence="1 2">DSM 7216</strain>
    </source>
</reference>
<dbReference type="AlphaFoldDB" id="A0A256FXW9"/>
<evidence type="ECO:0000313" key="2">
    <source>
        <dbReference type="Proteomes" id="UP000215590"/>
    </source>
</evidence>
<keyword evidence="2" id="KW-1185">Reference proteome</keyword>
<gene>
    <name evidence="1" type="ORF">CEV31_1100</name>
</gene>
<evidence type="ECO:0000313" key="1">
    <source>
        <dbReference type="EMBL" id="OYR19682.1"/>
    </source>
</evidence>
<dbReference type="EMBL" id="NNRJ01000015">
    <property type="protein sequence ID" value="OYR19682.1"/>
    <property type="molecule type" value="Genomic_DNA"/>
</dbReference>
<proteinExistence type="predicted"/>
<organism evidence="1 2">
    <name type="scientific">Brucella thiophenivorans</name>
    <dbReference type="NCBI Taxonomy" id="571255"/>
    <lineage>
        <taxon>Bacteria</taxon>
        <taxon>Pseudomonadati</taxon>
        <taxon>Pseudomonadota</taxon>
        <taxon>Alphaproteobacteria</taxon>
        <taxon>Hyphomicrobiales</taxon>
        <taxon>Brucellaceae</taxon>
        <taxon>Brucella/Ochrobactrum group</taxon>
        <taxon>Brucella</taxon>
    </lineage>
</organism>
<sequence>MKSFRVLEQLDAFANAFRPPTNNLDFSVNAHFIQKPAPTF</sequence>
<name>A0A256FXW9_9HYPH</name>
<dbReference type="Proteomes" id="UP000215590">
    <property type="component" value="Unassembled WGS sequence"/>
</dbReference>